<evidence type="ECO:0000256" key="5">
    <source>
        <dbReference type="SAM" id="MobiDB-lite"/>
    </source>
</evidence>
<organism evidence="8 9">
    <name type="scientific">Tsukamurella conjunctivitidis</name>
    <dbReference type="NCBI Taxonomy" id="2592068"/>
    <lineage>
        <taxon>Bacteria</taxon>
        <taxon>Bacillati</taxon>
        <taxon>Actinomycetota</taxon>
        <taxon>Actinomycetes</taxon>
        <taxon>Mycobacteriales</taxon>
        <taxon>Tsukamurellaceae</taxon>
        <taxon>Tsukamurella</taxon>
    </lineage>
</organism>
<protein>
    <submittedName>
        <fullName evidence="8">DUF3327 domain-containing protein</fullName>
    </submittedName>
</protein>
<evidence type="ECO:0000313" key="8">
    <source>
        <dbReference type="EMBL" id="TWS28141.1"/>
    </source>
</evidence>
<dbReference type="InterPro" id="IPR000801">
    <property type="entry name" value="Esterase-like"/>
</dbReference>
<keyword evidence="2" id="KW-0963">Cytoplasm</keyword>
<dbReference type="Gene3D" id="3.40.50.1820">
    <property type="entry name" value="alpha/beta hydrolase"/>
    <property type="match status" value="1"/>
</dbReference>
<dbReference type="GO" id="GO:0005506">
    <property type="term" value="F:iron ion binding"/>
    <property type="evidence" value="ECO:0007669"/>
    <property type="project" value="InterPro"/>
</dbReference>
<dbReference type="InterPro" id="IPR021764">
    <property type="entry name" value="Enterochelin_esterase_N"/>
</dbReference>
<evidence type="ECO:0000259" key="7">
    <source>
        <dbReference type="Pfam" id="PF11806"/>
    </source>
</evidence>
<dbReference type="OrthoDB" id="9775130at2"/>
<keyword evidence="3" id="KW-0378">Hydrolase</keyword>
<keyword evidence="9" id="KW-1185">Reference proteome</keyword>
<dbReference type="Pfam" id="PF11806">
    <property type="entry name" value="Enterochelin_N"/>
    <property type="match status" value="1"/>
</dbReference>
<feature type="domain" description="Enterochelin esterase N-terminal" evidence="7">
    <location>
        <begin position="220"/>
        <end position="329"/>
    </location>
</feature>
<dbReference type="GO" id="GO:0005975">
    <property type="term" value="P:carbohydrate metabolic process"/>
    <property type="evidence" value="ECO:0007669"/>
    <property type="project" value="UniProtKB-ARBA"/>
</dbReference>
<keyword evidence="6" id="KW-0472">Membrane</keyword>
<dbReference type="InterPro" id="IPR029058">
    <property type="entry name" value="AB_hydrolase_fold"/>
</dbReference>
<dbReference type="SUPFAM" id="SSF53474">
    <property type="entry name" value="alpha/beta-Hydrolases"/>
    <property type="match status" value="1"/>
</dbReference>
<dbReference type="PANTHER" id="PTHR48098:SF3">
    <property type="entry name" value="IRON(III) ENTEROBACTIN ESTERASE"/>
    <property type="match status" value="1"/>
</dbReference>
<feature type="transmembrane region" description="Helical" evidence="6">
    <location>
        <begin position="35"/>
        <end position="56"/>
    </location>
</feature>
<dbReference type="Gene3D" id="2.60.40.10">
    <property type="entry name" value="Immunoglobulins"/>
    <property type="match status" value="1"/>
</dbReference>
<dbReference type="InterPro" id="IPR014756">
    <property type="entry name" value="Ig_E-set"/>
</dbReference>
<dbReference type="GO" id="GO:0005737">
    <property type="term" value="C:cytoplasm"/>
    <property type="evidence" value="ECO:0007669"/>
    <property type="project" value="UniProtKB-SubCell"/>
</dbReference>
<dbReference type="InterPro" id="IPR013783">
    <property type="entry name" value="Ig-like_fold"/>
</dbReference>
<name>A0A5C5S1I5_9ACTN</name>
<dbReference type="InterPro" id="IPR050583">
    <property type="entry name" value="Mycobacterial_A85_antigen"/>
</dbReference>
<dbReference type="GO" id="GO:0006826">
    <property type="term" value="P:iron ion transport"/>
    <property type="evidence" value="ECO:0007669"/>
    <property type="project" value="InterPro"/>
</dbReference>
<gene>
    <name evidence="8" type="ORF">FK530_13735</name>
</gene>
<keyword evidence="6" id="KW-0812">Transmembrane</keyword>
<feature type="region of interest" description="Disordered" evidence="5">
    <location>
        <begin position="737"/>
        <end position="756"/>
    </location>
</feature>
<comment type="similarity">
    <text evidence="4">Belongs to the Fes family.</text>
</comment>
<sequence length="756" mass="81485">MGVFDRADEGSEEAQAYRAEFARENARLGAKAAPAILTIVGIVFLWIAVTAAASYARDSRLPDTPVACGGQVMERGDTCWAILSRGRGDRGEPMFELLARAGVAVDVPAVVMRGGLTEKPYPYDYDRRLTFQRNTRAHLISAMIPGSVGIATLALAVGAMAILTSRRPRAGAAKSANALRRAIVDGAEPLTRSQTRALRSLDTPLLTEDPRDPARVRALFVWRHEAANPPVGVYLWANRLTDKHRVDAGLMRLRPAGDLWFVELTLPRDVLSGYRILPFRADSPGVRDGRPVDGRAIRSAAVPDPLNRSADSSFGSVLRGPDAPDLSPWLGLHDAPSPVLDGTTEGDPAVRYRLFVPPGEGEVELAIVFDADAWIDRHGLPAVVERRRSRGGGPRMCVLGIDSPTGPAERLRFLGSDAVRRAVADEVLPAALALLPGAPRRVLAAGQSMGAIAALALACEHPGRIDTVLAYSPSVWWRPGLTTRPESVLGREQWVHDLLSTPGAPFALHLAVGSYEDELVPNVAAVAATARASGHTVTETVFTGGHDETDWAALLLKDLRPSDHPVDRGSAHEGAPAPSTAATYLWRGFLLACTAGFLVLAARGYADVEVASGPVRCDGRLMERQDTCLLIDHREIGTREDLVRAGEPPRELRAYTRNRVPVLGHPMTYERMEVARAADRRQHLTQTYGFSAVALLLVAGVALSFPAVARPVGHGLSRVVRRLRGGRRGPDRARLDRVFWGGGRPAPSESRRSGGE</sequence>
<dbReference type="PANTHER" id="PTHR48098">
    <property type="entry name" value="ENTEROCHELIN ESTERASE-RELATED"/>
    <property type="match status" value="1"/>
</dbReference>
<evidence type="ECO:0000256" key="4">
    <source>
        <dbReference type="ARBA" id="ARBA00024201"/>
    </source>
</evidence>
<dbReference type="RefSeq" id="WP_146487603.1">
    <property type="nucleotide sequence ID" value="NZ_VIGX01000007.1"/>
</dbReference>
<comment type="subcellular location">
    <subcellularLocation>
        <location evidence="1">Cytoplasm</location>
    </subcellularLocation>
</comment>
<dbReference type="Proteomes" id="UP000319375">
    <property type="component" value="Unassembled WGS sequence"/>
</dbReference>
<proteinExistence type="inferred from homology"/>
<evidence type="ECO:0000313" key="9">
    <source>
        <dbReference type="Proteomes" id="UP000319375"/>
    </source>
</evidence>
<evidence type="ECO:0000256" key="6">
    <source>
        <dbReference type="SAM" id="Phobius"/>
    </source>
</evidence>
<evidence type="ECO:0000256" key="2">
    <source>
        <dbReference type="ARBA" id="ARBA00022490"/>
    </source>
</evidence>
<feature type="transmembrane region" description="Helical" evidence="6">
    <location>
        <begin position="137"/>
        <end position="163"/>
    </location>
</feature>
<reference evidence="8 9" key="1">
    <citation type="submission" date="2019-06" db="EMBL/GenBank/DDBJ databases">
        <title>Tsukamurella conjunctivitidis sp. nov., Tsukamurella assacharolytica sp. nov. and Tsukamurella sputae sp. nov. isolated from patients with conjunctivitis, bacteraemia (lymphoma) and respiratory infection (sputum) in Hong Kong.</title>
        <authorList>
            <person name="Teng J.L.L."/>
            <person name="Lee H.H."/>
            <person name="Fong J.Y.H."/>
            <person name="Fok K.M.N."/>
            <person name="Lau S.K.P."/>
            <person name="Woo P.C.Y."/>
        </authorList>
    </citation>
    <scope>NUCLEOTIDE SEQUENCE [LARGE SCALE GENOMIC DNA]</scope>
    <source>
        <strain evidence="8 9">HKU72</strain>
    </source>
</reference>
<accession>A0A5C5S1I5</accession>
<evidence type="ECO:0000256" key="3">
    <source>
        <dbReference type="ARBA" id="ARBA00022801"/>
    </source>
</evidence>
<dbReference type="Pfam" id="PF00756">
    <property type="entry name" value="Esterase"/>
    <property type="match status" value="1"/>
</dbReference>
<dbReference type="GO" id="GO:0008849">
    <property type="term" value="F:enterochelin esterase activity"/>
    <property type="evidence" value="ECO:0007669"/>
    <property type="project" value="InterPro"/>
</dbReference>
<feature type="transmembrane region" description="Helical" evidence="6">
    <location>
        <begin position="688"/>
        <end position="708"/>
    </location>
</feature>
<dbReference type="AlphaFoldDB" id="A0A5C5S1I5"/>
<dbReference type="SUPFAM" id="SSF81296">
    <property type="entry name" value="E set domains"/>
    <property type="match status" value="1"/>
</dbReference>
<dbReference type="EMBL" id="VIGX01000007">
    <property type="protein sequence ID" value="TWS28141.1"/>
    <property type="molecule type" value="Genomic_DNA"/>
</dbReference>
<evidence type="ECO:0000256" key="1">
    <source>
        <dbReference type="ARBA" id="ARBA00004496"/>
    </source>
</evidence>
<keyword evidence="6" id="KW-1133">Transmembrane helix</keyword>
<comment type="caution">
    <text evidence="8">The sequence shown here is derived from an EMBL/GenBank/DDBJ whole genome shotgun (WGS) entry which is preliminary data.</text>
</comment>